<evidence type="ECO:0000313" key="5">
    <source>
        <dbReference type="Proteomes" id="UP000015347"/>
    </source>
</evidence>
<comment type="pathway">
    <text evidence="1">Glycan metabolism; bacterial cellulose biosynthesis.</text>
</comment>
<feature type="transmembrane region" description="Helical" evidence="1">
    <location>
        <begin position="714"/>
        <end position="735"/>
    </location>
</feature>
<evidence type="ECO:0000259" key="3">
    <source>
        <dbReference type="Pfam" id="PF20916"/>
    </source>
</evidence>
<comment type="caution">
    <text evidence="4">The sequence shown here is derived from an EMBL/GenBank/DDBJ whole genome shotgun (WGS) entry which is preliminary data.</text>
</comment>
<dbReference type="Gene3D" id="3.30.379.20">
    <property type="match status" value="1"/>
</dbReference>
<protein>
    <recommendedName>
        <fullName evidence="1">Cyclic di-GMP-binding protein</fullName>
    </recommendedName>
    <alternativeName>
        <fullName evidence="1">Cellulose synthase regulatory subunit</fullName>
    </alternativeName>
</protein>
<keyword evidence="1" id="KW-0472">Membrane</keyword>
<dbReference type="STRING" id="1123237.Salmuc_03685"/>
<keyword evidence="1" id="KW-0973">c-di-GMP</keyword>
<organism evidence="4 5">
    <name type="scientific">Salipiger mucosus DSM 16094</name>
    <dbReference type="NCBI Taxonomy" id="1123237"/>
    <lineage>
        <taxon>Bacteria</taxon>
        <taxon>Pseudomonadati</taxon>
        <taxon>Pseudomonadota</taxon>
        <taxon>Alphaproteobacteria</taxon>
        <taxon>Rhodobacterales</taxon>
        <taxon>Roseobacteraceae</taxon>
        <taxon>Salipiger</taxon>
    </lineage>
</organism>
<keyword evidence="5" id="KW-1185">Reference proteome</keyword>
<dbReference type="eggNOG" id="COG3266">
    <property type="taxonomic scope" value="Bacteria"/>
</dbReference>
<keyword evidence="1" id="KW-1133">Transmembrane helix</keyword>
<name>S9S2D6_9RHOB</name>
<dbReference type="Proteomes" id="UP000015347">
    <property type="component" value="Unassembled WGS sequence"/>
</dbReference>
<dbReference type="GO" id="GO:0005886">
    <property type="term" value="C:plasma membrane"/>
    <property type="evidence" value="ECO:0007669"/>
    <property type="project" value="UniProtKB-SubCell"/>
</dbReference>
<dbReference type="Pfam" id="PF03170">
    <property type="entry name" value="BcsB"/>
    <property type="match status" value="2"/>
</dbReference>
<proteinExistence type="inferred from homology"/>
<dbReference type="InterPro" id="IPR048861">
    <property type="entry name" value="BscB-like_C"/>
</dbReference>
<dbReference type="UniPathway" id="UPA00694"/>
<evidence type="ECO:0000256" key="2">
    <source>
        <dbReference type="SAM" id="MobiDB-lite"/>
    </source>
</evidence>
<evidence type="ECO:0000313" key="4">
    <source>
        <dbReference type="EMBL" id="EPX80369.1"/>
    </source>
</evidence>
<keyword evidence="1" id="KW-0812">Transmembrane</keyword>
<feature type="domain" description="Cellulose synthase subunit B-like C-terminal" evidence="3">
    <location>
        <begin position="607"/>
        <end position="737"/>
    </location>
</feature>
<dbReference type="InterPro" id="IPR018513">
    <property type="entry name" value="Cell_synthase_bac"/>
</dbReference>
<keyword evidence="1" id="KW-0997">Cell inner membrane</keyword>
<dbReference type="GO" id="GO:0030244">
    <property type="term" value="P:cellulose biosynthetic process"/>
    <property type="evidence" value="ECO:0007669"/>
    <property type="project" value="UniProtKB-KW"/>
</dbReference>
<comment type="subunit">
    <text evidence="1">Tightly associated with the cellulose synthase catalytic subunit.</text>
</comment>
<sequence>MMSRGATVFLLTLIWWLLPREGTAQLIELDDLPDVPDAATVAPSEPGVAPTVQQHGNRGVAGSDAGPTTQPIMLPLRPTRPQISTDRVSYRIQGQFETAEFALILPSVPGGATLAMASQSSIDVLPERSEIGVSVNGTFIGTLVPDNFDAARTDRLQVPDGVLRTGRNLVTLEVRHVHRVFCGPDAAFSVWTDILLSGSGVEVMPNELGTDPLGFLSAVAAELGRGRAVTIRTSGREFPIADAAPVIARVGDIFDGLPPDIDFAQYYTAVDGPAQLARVTVLPSGRTDPDLPQFRRGGDGAIVLLANAGRYADTGALLLGALPRGADKAETPRLEPGAPQSLEELGAPQIEGRGRYINKAVSFRLPRNWLLLASQRAELLLDYWFDSDLPEGSLLLVKVNGTTVRLLPLDEAASADRALDTLRIPFPANTLRPGVNQLSFEALVPGDPPDEACVPRSSPIFRVDGTTQLHVPPSPAMSMPDIHRVFENIRPEGIGMSDAAQGTLSLGILPQLAAIYATGDSGDRDETANHARLTVGVPSDLTSMTGDVVGGNNSRLREVLLTRVSEKTEAVDPWERVNEGRWWRVFHDLDRARELPARLREWFVAIWQGPESSLETWLQGQAAEAMLIQPDTNAPQDVWLIVRPNVDPRPVVAALALLHGQYGGPNGQVSLFSSDAGWTSWHSSSRPLRLHEPLTLANARAVVGNYVTITPGRYVLPLLSLALFSSVIAMGIMLLSRRRRE</sequence>
<dbReference type="EMBL" id="APVH01000032">
    <property type="protein sequence ID" value="EPX80369.1"/>
    <property type="molecule type" value="Genomic_DNA"/>
</dbReference>
<dbReference type="GO" id="GO:0006011">
    <property type="term" value="P:UDP-alpha-D-glucose metabolic process"/>
    <property type="evidence" value="ECO:0007669"/>
    <property type="project" value="InterPro"/>
</dbReference>
<dbReference type="Pfam" id="PF20916">
    <property type="entry name" value="BscB_a-b"/>
    <property type="match status" value="1"/>
</dbReference>
<dbReference type="Gene3D" id="1.20.5.4520">
    <property type="match status" value="1"/>
</dbReference>
<comment type="function">
    <text evidence="1">Binds the cellulose synthase activator, bis-(3'-5') cyclic diguanylic acid (c-di-GMP).</text>
</comment>
<dbReference type="Gene3D" id="3.30.379.30">
    <property type="match status" value="1"/>
</dbReference>
<comment type="subcellular location">
    <subcellularLocation>
        <location evidence="1">Cell inner membrane</location>
    </subcellularLocation>
</comment>
<comment type="similarity">
    <text evidence="1">Belongs to the AcsB/BcsB family.</text>
</comment>
<dbReference type="HOGENOM" id="CLU_381668_0_0_5"/>
<dbReference type="Gene3D" id="2.60.120.260">
    <property type="entry name" value="Galactose-binding domain-like"/>
    <property type="match status" value="2"/>
</dbReference>
<dbReference type="AlphaFoldDB" id="S9S2D6"/>
<feature type="region of interest" description="Disordered" evidence="2">
    <location>
        <begin position="39"/>
        <end position="77"/>
    </location>
</feature>
<reference evidence="5" key="1">
    <citation type="journal article" date="2014" name="Stand. Genomic Sci.">
        <title>Genome sequence of the exopolysaccharide-producing Salipiger mucosus type strain (DSM 16094(T)), a moderately halophilic member of the Roseobacter clade.</title>
        <authorList>
            <person name="Riedel T."/>
            <person name="Spring S."/>
            <person name="Fiebig A."/>
            <person name="Petersen J."/>
            <person name="Kyrpides N.C."/>
            <person name="Goker M."/>
            <person name="Klenk H.P."/>
        </authorList>
    </citation>
    <scope>NUCLEOTIDE SEQUENCE [LARGE SCALE GENOMIC DNA]</scope>
    <source>
        <strain evidence="5">DSM 16094</strain>
    </source>
</reference>
<evidence type="ECO:0000256" key="1">
    <source>
        <dbReference type="RuleBase" id="RU365021"/>
    </source>
</evidence>
<keyword evidence="1" id="KW-1003">Cell membrane</keyword>
<gene>
    <name evidence="4" type="ORF">Salmuc_03685</name>
</gene>
<keyword evidence="1" id="KW-0135">Cellulose biosynthesis</keyword>
<accession>S9S2D6</accession>